<organism evidence="41 42">
    <name type="scientific">Sitophilus oryzae</name>
    <name type="common">Rice weevil</name>
    <name type="synonym">Curculio oryzae</name>
    <dbReference type="NCBI Taxonomy" id="7048"/>
    <lineage>
        <taxon>Eukaryota</taxon>
        <taxon>Metazoa</taxon>
        <taxon>Ecdysozoa</taxon>
        <taxon>Arthropoda</taxon>
        <taxon>Hexapoda</taxon>
        <taxon>Insecta</taxon>
        <taxon>Pterygota</taxon>
        <taxon>Neoptera</taxon>
        <taxon>Endopterygota</taxon>
        <taxon>Coleoptera</taxon>
        <taxon>Polyphaga</taxon>
        <taxon>Cucujiformia</taxon>
        <taxon>Curculionidae</taxon>
        <taxon>Dryophthorinae</taxon>
        <taxon>Sitophilus</taxon>
    </lineage>
</organism>
<evidence type="ECO:0000256" key="40">
    <source>
        <dbReference type="SAM" id="Phobius"/>
    </source>
</evidence>
<evidence type="ECO:0000256" key="15">
    <source>
        <dbReference type="ARBA" id="ARBA00041845"/>
    </source>
</evidence>
<evidence type="ECO:0000256" key="4">
    <source>
        <dbReference type="ARBA" id="ARBA00011881"/>
    </source>
</evidence>
<dbReference type="PIRSF" id="PIRSF000521">
    <property type="entry name" value="Transaminase_4ab_Lys_Orn"/>
    <property type="match status" value="1"/>
</dbReference>
<evidence type="ECO:0000256" key="8">
    <source>
        <dbReference type="ARBA" id="ARBA00022898"/>
    </source>
</evidence>
<dbReference type="KEGG" id="soy:115887837"/>
<evidence type="ECO:0000256" key="9">
    <source>
        <dbReference type="ARBA" id="ARBA00022946"/>
    </source>
</evidence>
<comment type="catalytic activity">
    <reaction evidence="25">
        <text>N(omega),N('omega)-dimethyl-L-arginine + pyruvate = 5-(3,3'-dimethylguanidino)-2-oxopentanoate + L-alanine</text>
        <dbReference type="Rhea" id="RHEA:77307"/>
        <dbReference type="ChEBI" id="CHEBI:15361"/>
        <dbReference type="ChEBI" id="CHEBI:57972"/>
        <dbReference type="ChEBI" id="CHEBI:197308"/>
        <dbReference type="ChEBI" id="CHEBI:197310"/>
    </reaction>
</comment>
<dbReference type="AlphaFoldDB" id="A0A6J2YIW4"/>
<evidence type="ECO:0000256" key="21">
    <source>
        <dbReference type="ARBA" id="ARBA00043749"/>
    </source>
</evidence>
<evidence type="ECO:0000256" key="1">
    <source>
        <dbReference type="ARBA" id="ARBA00001933"/>
    </source>
</evidence>
<comment type="catalytic activity">
    <reaction evidence="31">
        <text>N(omega),N(omega)-dimethyl-L-arginine + glyoxylate = 5-(3,3-dimethylguanidino)-2-oxopentanoate + glycine</text>
        <dbReference type="Rhea" id="RHEA:77311"/>
        <dbReference type="ChEBI" id="CHEBI:36655"/>
        <dbReference type="ChEBI" id="CHEBI:57305"/>
        <dbReference type="ChEBI" id="CHEBI:58326"/>
        <dbReference type="ChEBI" id="CHEBI:197301"/>
    </reaction>
</comment>
<evidence type="ECO:0000256" key="17">
    <source>
        <dbReference type="ARBA" id="ARBA00042669"/>
    </source>
</evidence>
<evidence type="ECO:0000256" key="2">
    <source>
        <dbReference type="ARBA" id="ARBA00004173"/>
    </source>
</evidence>
<keyword evidence="40" id="KW-0472">Membrane</keyword>
<dbReference type="Gene3D" id="3.90.1150.10">
    <property type="entry name" value="Aspartate Aminotransferase, domain 1"/>
    <property type="match status" value="1"/>
</dbReference>
<evidence type="ECO:0000256" key="35">
    <source>
        <dbReference type="ARBA" id="ARBA00048760"/>
    </source>
</evidence>
<comment type="catalytic activity">
    <reaction evidence="26">
        <text>3-oxopropanoate + L-alanine = beta-alanine + pyruvate</text>
        <dbReference type="Rhea" id="RHEA:14077"/>
        <dbReference type="ChEBI" id="CHEBI:15361"/>
        <dbReference type="ChEBI" id="CHEBI:33190"/>
        <dbReference type="ChEBI" id="CHEBI:57966"/>
        <dbReference type="ChEBI" id="CHEBI:57972"/>
        <dbReference type="EC" id="2.6.1.18"/>
    </reaction>
    <physiologicalReaction direction="right-to-left" evidence="26">
        <dbReference type="Rhea" id="RHEA:14079"/>
    </physiologicalReaction>
</comment>
<dbReference type="InterPro" id="IPR015422">
    <property type="entry name" value="PyrdxlP-dep_Trfase_small"/>
</dbReference>
<comment type="catalytic activity">
    <reaction evidence="36">
        <text>oxaloacetate + L-alanine = L-aspartate + pyruvate</text>
        <dbReference type="Rhea" id="RHEA:77347"/>
        <dbReference type="ChEBI" id="CHEBI:15361"/>
        <dbReference type="ChEBI" id="CHEBI:16452"/>
        <dbReference type="ChEBI" id="CHEBI:29991"/>
        <dbReference type="ChEBI" id="CHEBI:57972"/>
    </reaction>
</comment>
<comment type="similarity">
    <text evidence="3 39">Belongs to the class-III pyridoxal-phosphate-dependent aminotransferase family.</text>
</comment>
<comment type="catalytic activity">
    <reaction evidence="22">
        <text>2-oxobutanoate + L-alanine = (2S)-2-aminobutanoate + pyruvate</text>
        <dbReference type="Rhea" id="RHEA:77355"/>
        <dbReference type="ChEBI" id="CHEBI:15361"/>
        <dbReference type="ChEBI" id="CHEBI:16763"/>
        <dbReference type="ChEBI" id="CHEBI:57972"/>
        <dbReference type="ChEBI" id="CHEBI:74359"/>
        <dbReference type="EC" id="2.6.1.44"/>
    </reaction>
</comment>
<dbReference type="Proteomes" id="UP000504635">
    <property type="component" value="Unplaced"/>
</dbReference>
<comment type="catalytic activity">
    <reaction evidence="32">
        <text>L-ornithine + glyoxylate = 5-amino-2-oxopentanoate + glycine</text>
        <dbReference type="Rhea" id="RHEA:77331"/>
        <dbReference type="ChEBI" id="CHEBI:36655"/>
        <dbReference type="ChEBI" id="CHEBI:46911"/>
        <dbReference type="ChEBI" id="CHEBI:57305"/>
        <dbReference type="ChEBI" id="CHEBI:58802"/>
    </reaction>
</comment>
<evidence type="ECO:0000256" key="30">
    <source>
        <dbReference type="ARBA" id="ARBA00044258"/>
    </source>
</evidence>
<dbReference type="InterPro" id="IPR015424">
    <property type="entry name" value="PyrdxlP-dep_Trfase"/>
</dbReference>
<evidence type="ECO:0000256" key="6">
    <source>
        <dbReference type="ARBA" id="ARBA00022576"/>
    </source>
</evidence>
<evidence type="ECO:0000256" key="36">
    <source>
        <dbReference type="ARBA" id="ARBA00048916"/>
    </source>
</evidence>
<sequence length="508" mass="56864">MDATTMFPITNFLMLFCSYFILFHSVRTTIRIIKKLLLDIRNKLQQQEQQEEQKGTGVHAGLSFKDIEAIRKRHLNPALTTYYSKPFAISQGHMQWLFDLDGKRYLDMFGGICTVSVGHCHPKITKAVAEQMEILGHCSNVYYNENISKYAKKLSEKLPGKLKVIYFVNSGSEANDLAVLLARNFTKNFNVMSLKNCYHGMTYQTMALTSNAHYKYPVPQNPGFFNTVNPDVYRGIWGGEKCRDGPVQTKRSCDCGNECEAGQKYIEQFQDEFKYTISKNGLAAFFAESIQGVGGTVQFPKNYIKNVSKIVKDNGGLFVADEVQTGFGRTGDYFWGFEGHNIEPDIVTMAKGIGNGYPLAAVATTEEIASSLTKASHFNTYGGNPIASTVGLSVLNIIEEENLQENSKTIGTHLLLRLSELMDEFDFVGDVRGKGLMIGVELVSDRNSRQPLSPEKMTKIWEACRDLGLIIGRGGLHGNVFRIKPPMCISKLDADFTVDVLRYALNRL</sequence>
<evidence type="ECO:0000256" key="34">
    <source>
        <dbReference type="ARBA" id="ARBA00048560"/>
    </source>
</evidence>
<comment type="catalytic activity">
    <reaction evidence="19">
        <text>(2S)-2-aminobutanoate + glyoxylate = 2-oxobutanoate + glycine</text>
        <dbReference type="Rhea" id="RHEA:77339"/>
        <dbReference type="ChEBI" id="CHEBI:16763"/>
        <dbReference type="ChEBI" id="CHEBI:36655"/>
        <dbReference type="ChEBI" id="CHEBI:57305"/>
        <dbReference type="ChEBI" id="CHEBI:74359"/>
    </reaction>
</comment>
<comment type="subunit">
    <text evidence="4">Homotetramer.</text>
</comment>
<keyword evidence="41" id="KW-1185">Reference proteome</keyword>
<evidence type="ECO:0000256" key="7">
    <source>
        <dbReference type="ARBA" id="ARBA00022679"/>
    </source>
</evidence>
<evidence type="ECO:0000256" key="5">
    <source>
        <dbReference type="ARBA" id="ARBA00013049"/>
    </source>
</evidence>
<comment type="catalytic activity">
    <reaction evidence="37">
        <text>N(omega),N('omega)-dimethyl-L-arginine + glyoxylate = 5-(3,3'-dimethylguanidino)-2-oxopentanoate + glycine</text>
        <dbReference type="Rhea" id="RHEA:77315"/>
        <dbReference type="ChEBI" id="CHEBI:36655"/>
        <dbReference type="ChEBI" id="CHEBI:57305"/>
        <dbReference type="ChEBI" id="CHEBI:197308"/>
        <dbReference type="ChEBI" id="CHEBI:197310"/>
    </reaction>
</comment>
<dbReference type="GeneID" id="115887837"/>
<dbReference type="InterPro" id="IPR015421">
    <property type="entry name" value="PyrdxlP-dep_Trfase_major"/>
</dbReference>
<comment type="subcellular location">
    <subcellularLocation>
        <location evidence="2">Mitochondrion</location>
    </subcellularLocation>
</comment>
<evidence type="ECO:0000256" key="27">
    <source>
        <dbReference type="ARBA" id="ARBA00043826"/>
    </source>
</evidence>
<dbReference type="InterPro" id="IPR005814">
    <property type="entry name" value="Aminotrans_3"/>
</dbReference>
<gene>
    <name evidence="42" type="primary">LOC115887837</name>
</gene>
<comment type="catalytic activity">
    <reaction evidence="27">
        <text>2-oxopentanoate + N(omega),N(omega)-dimethyl-L-arginine = 5-(3,3-dimethylguanidino)-2-oxopentanoate + L-2-aminopentanoate</text>
        <dbReference type="Rhea" id="RHEA:77359"/>
        <dbReference type="ChEBI" id="CHEBI:28644"/>
        <dbReference type="ChEBI" id="CHEBI:58326"/>
        <dbReference type="ChEBI" id="CHEBI:58441"/>
        <dbReference type="ChEBI" id="CHEBI:197301"/>
    </reaction>
</comment>
<dbReference type="RefSeq" id="XP_030763211.1">
    <property type="nucleotide sequence ID" value="XM_030907351.1"/>
</dbReference>
<keyword evidence="10" id="KW-0496">Mitochondrion</keyword>
<dbReference type="GO" id="GO:0005739">
    <property type="term" value="C:mitochondrion"/>
    <property type="evidence" value="ECO:0007669"/>
    <property type="project" value="UniProtKB-SubCell"/>
</dbReference>
<evidence type="ECO:0000256" key="12">
    <source>
        <dbReference type="ARBA" id="ARBA00039130"/>
    </source>
</evidence>
<evidence type="ECO:0000256" key="22">
    <source>
        <dbReference type="ARBA" id="ARBA00043751"/>
    </source>
</evidence>
<dbReference type="GO" id="GO:0019481">
    <property type="term" value="P:L-alanine catabolic process, by transamination"/>
    <property type="evidence" value="ECO:0007669"/>
    <property type="project" value="TreeGrafter"/>
</dbReference>
<dbReference type="SUPFAM" id="SSF53383">
    <property type="entry name" value="PLP-dependent transferases"/>
    <property type="match status" value="1"/>
</dbReference>
<comment type="cofactor">
    <cofactor evidence="1">
        <name>pyridoxal 5'-phosphate</name>
        <dbReference type="ChEBI" id="CHEBI:597326"/>
    </cofactor>
</comment>
<evidence type="ECO:0000256" key="31">
    <source>
        <dbReference type="ARBA" id="ARBA00047892"/>
    </source>
</evidence>
<dbReference type="Pfam" id="PF00202">
    <property type="entry name" value="Aminotran_3"/>
    <property type="match status" value="1"/>
</dbReference>
<keyword evidence="9" id="KW-0809">Transit peptide</keyword>
<comment type="catalytic activity">
    <reaction evidence="24">
        <text>L-ornithine + pyruvate = 5-amino-2-oxopentanoate + L-alanine</text>
        <dbReference type="Rhea" id="RHEA:77327"/>
        <dbReference type="ChEBI" id="CHEBI:15361"/>
        <dbReference type="ChEBI" id="CHEBI:46911"/>
        <dbReference type="ChEBI" id="CHEBI:57972"/>
        <dbReference type="ChEBI" id="CHEBI:58802"/>
    </reaction>
</comment>
<dbReference type="EC" id="2.6.1.18" evidence="28"/>
<comment type="catalytic activity">
    <reaction evidence="18">
        <text>N(omega),N(omega)-dimethyl-L-arginine + pyruvate = 5-(3,3-dimethylguanidino)-2-oxopentanoate + L-alanine</text>
        <dbReference type="Rhea" id="RHEA:77303"/>
        <dbReference type="ChEBI" id="CHEBI:15361"/>
        <dbReference type="ChEBI" id="CHEBI:57972"/>
        <dbReference type="ChEBI" id="CHEBI:58326"/>
        <dbReference type="ChEBI" id="CHEBI:197301"/>
    </reaction>
</comment>
<dbReference type="InterPro" id="IPR049704">
    <property type="entry name" value="Aminotrans_3_PPA_site"/>
</dbReference>
<dbReference type="CDD" id="cd00610">
    <property type="entry name" value="OAT_like"/>
    <property type="match status" value="1"/>
</dbReference>
<evidence type="ECO:0000256" key="16">
    <source>
        <dbReference type="ARBA" id="ARBA00042611"/>
    </source>
</evidence>
<evidence type="ECO:0000256" key="38">
    <source>
        <dbReference type="ARBA" id="ARBA00058068"/>
    </source>
</evidence>
<comment type="catalytic activity">
    <reaction evidence="33">
        <text>2-oxohexanoate + N(omega),N(omega)-dimethyl-L-arginine = L-2-aminohexanoate + 5-(3,3-dimethylguanidino)-2-oxopentanoate</text>
        <dbReference type="Rhea" id="RHEA:77363"/>
        <dbReference type="ChEBI" id="CHEBI:35177"/>
        <dbReference type="ChEBI" id="CHEBI:58326"/>
        <dbReference type="ChEBI" id="CHEBI:58455"/>
        <dbReference type="ChEBI" id="CHEBI:197301"/>
    </reaction>
</comment>
<dbReference type="InParanoid" id="A0A6J2YIW4"/>
<dbReference type="GO" id="GO:0016223">
    <property type="term" value="F:beta-alanine:pyruvate transaminase activity"/>
    <property type="evidence" value="ECO:0007669"/>
    <property type="project" value="UniProtKB-EC"/>
</dbReference>
<evidence type="ECO:0000256" key="18">
    <source>
        <dbReference type="ARBA" id="ARBA00043669"/>
    </source>
</evidence>
<evidence type="ECO:0000256" key="28">
    <source>
        <dbReference type="ARBA" id="ARBA00044055"/>
    </source>
</evidence>
<comment type="catalytic activity">
    <reaction evidence="23">
        <text>N(omega)-methyl-L-arginine + pyruvate = 5-(3-methylguanidino)-2-oxopentanoate + L-alanine</text>
        <dbReference type="Rhea" id="RHEA:77319"/>
        <dbReference type="ChEBI" id="CHEBI:15361"/>
        <dbReference type="ChEBI" id="CHEBI:57972"/>
        <dbReference type="ChEBI" id="CHEBI:114953"/>
        <dbReference type="ChEBI" id="CHEBI:197314"/>
    </reaction>
</comment>
<dbReference type="PANTHER" id="PTHR45688">
    <property type="match status" value="1"/>
</dbReference>
<dbReference type="EC" id="2.6.1.44" evidence="5"/>
<comment type="catalytic activity">
    <reaction evidence="11">
        <text>glyoxylate + L-alanine = glycine + pyruvate</text>
        <dbReference type="Rhea" id="RHEA:24248"/>
        <dbReference type="ChEBI" id="CHEBI:15361"/>
        <dbReference type="ChEBI" id="CHEBI:36655"/>
        <dbReference type="ChEBI" id="CHEBI:57305"/>
        <dbReference type="ChEBI" id="CHEBI:57972"/>
        <dbReference type="EC" id="2.6.1.44"/>
    </reaction>
    <physiologicalReaction direction="left-to-right" evidence="11">
        <dbReference type="Rhea" id="RHEA:24249"/>
    </physiologicalReaction>
</comment>
<dbReference type="GO" id="GO:0009436">
    <property type="term" value="P:glyoxylate catabolic process"/>
    <property type="evidence" value="ECO:0007669"/>
    <property type="project" value="TreeGrafter"/>
</dbReference>
<keyword evidence="8 39" id="KW-0663">Pyridoxal phosphate</keyword>
<feature type="transmembrane region" description="Helical" evidence="40">
    <location>
        <begin position="6"/>
        <end position="26"/>
    </location>
</feature>
<evidence type="ECO:0000256" key="20">
    <source>
        <dbReference type="ARBA" id="ARBA00043726"/>
    </source>
</evidence>
<proteinExistence type="inferred from homology"/>
<evidence type="ECO:0000256" key="3">
    <source>
        <dbReference type="ARBA" id="ARBA00008954"/>
    </source>
</evidence>
<keyword evidence="40" id="KW-1133">Transmembrane helix</keyword>
<keyword evidence="40" id="KW-0812">Transmembrane</keyword>
<evidence type="ECO:0000256" key="33">
    <source>
        <dbReference type="ARBA" id="ARBA00048500"/>
    </source>
</evidence>
<dbReference type="GO" id="GO:0030170">
    <property type="term" value="F:pyridoxal phosphate binding"/>
    <property type="evidence" value="ECO:0007669"/>
    <property type="project" value="InterPro"/>
</dbReference>
<evidence type="ECO:0000256" key="25">
    <source>
        <dbReference type="ARBA" id="ARBA00043798"/>
    </source>
</evidence>
<evidence type="ECO:0000256" key="32">
    <source>
        <dbReference type="ARBA" id="ARBA00048264"/>
    </source>
</evidence>
<evidence type="ECO:0000256" key="14">
    <source>
        <dbReference type="ARBA" id="ARBA00041662"/>
    </source>
</evidence>
<comment type="catalytic activity">
    <reaction evidence="21">
        <text>N(omega),N(omega)-dimethyl-L-arginine + oxaloacetate = 5-(3,3-dimethylguanidino)-2-oxopentanoate + L-aspartate</text>
        <dbReference type="Rhea" id="RHEA:77343"/>
        <dbReference type="ChEBI" id="CHEBI:16452"/>
        <dbReference type="ChEBI" id="CHEBI:29991"/>
        <dbReference type="ChEBI" id="CHEBI:58326"/>
        <dbReference type="ChEBI" id="CHEBI:197301"/>
    </reaction>
</comment>
<keyword evidence="6 42" id="KW-0032">Aminotransferase</keyword>
<evidence type="ECO:0000256" key="10">
    <source>
        <dbReference type="ARBA" id="ARBA00023128"/>
    </source>
</evidence>
<evidence type="ECO:0000256" key="19">
    <source>
        <dbReference type="ARBA" id="ARBA00043679"/>
    </source>
</evidence>
<dbReference type="FunCoup" id="A0A6J2YIW4">
    <property type="interactions" value="134"/>
</dbReference>
<evidence type="ECO:0000256" key="37">
    <source>
        <dbReference type="ARBA" id="ARBA00049480"/>
    </source>
</evidence>
<protein>
    <recommendedName>
        <fullName evidence="13">Alanine--glyoxylate aminotransferase 2, mitochondrial</fullName>
        <ecNumber evidence="28">2.6.1.18</ecNumber>
        <ecNumber evidence="12">2.6.1.40</ecNumber>
        <ecNumber evidence="5">2.6.1.44</ecNumber>
    </recommendedName>
    <alternativeName>
        <fullName evidence="14">(R)-3-amino-2-methylpropionate--pyruvate transaminase</fullName>
    </alternativeName>
    <alternativeName>
        <fullName evidence="16">Beta-ALAAT II</fullName>
    </alternativeName>
    <alternativeName>
        <fullName evidence="17">Beta-alanine-pyruvate aminotransferase</fullName>
    </alternativeName>
    <alternativeName>
        <fullName evidence="30">D-3-aminoisobutyrate-pyruvate aminotransferase</fullName>
    </alternativeName>
    <alternativeName>
        <fullName evidence="15">D-AIBAT</fullName>
    </alternativeName>
    <alternativeName>
        <fullName evidence="29">D-beta-aminoisobutyrate-pyruvate aminotransferase</fullName>
    </alternativeName>
</protein>
<evidence type="ECO:0000256" key="24">
    <source>
        <dbReference type="ARBA" id="ARBA00043777"/>
    </source>
</evidence>
<evidence type="ECO:0000256" key="29">
    <source>
        <dbReference type="ARBA" id="ARBA00044257"/>
    </source>
</evidence>
<dbReference type="GO" id="GO:0008453">
    <property type="term" value="F:alanine-glyoxylate transaminase activity"/>
    <property type="evidence" value="ECO:0007669"/>
    <property type="project" value="UniProtKB-EC"/>
</dbReference>
<comment type="catalytic activity">
    <reaction evidence="35">
        <text>N(omega)-methyl-L-arginine + glyoxylate = 5-(3-methylguanidino)-2-oxopentanoate + glycine</text>
        <dbReference type="Rhea" id="RHEA:77323"/>
        <dbReference type="ChEBI" id="CHEBI:36655"/>
        <dbReference type="ChEBI" id="CHEBI:57305"/>
        <dbReference type="ChEBI" id="CHEBI:114953"/>
        <dbReference type="ChEBI" id="CHEBI:197314"/>
    </reaction>
</comment>
<evidence type="ECO:0000256" key="26">
    <source>
        <dbReference type="ARBA" id="ARBA00043825"/>
    </source>
</evidence>
<accession>A0A6J2YIW4</accession>
<evidence type="ECO:0000256" key="13">
    <source>
        <dbReference type="ARBA" id="ARBA00039862"/>
    </source>
</evidence>
<evidence type="ECO:0000313" key="41">
    <source>
        <dbReference type="Proteomes" id="UP000504635"/>
    </source>
</evidence>
<dbReference type="OrthoDB" id="10261433at2759"/>
<dbReference type="FunFam" id="3.40.640.10:FF:000055">
    <property type="entry name" value="Alanine--glyoxylate aminotransferase 2, mitochondrial"/>
    <property type="match status" value="1"/>
</dbReference>
<reference evidence="42" key="1">
    <citation type="submission" date="2025-08" db="UniProtKB">
        <authorList>
            <consortium name="RefSeq"/>
        </authorList>
    </citation>
    <scope>IDENTIFICATION</scope>
    <source>
        <tissue evidence="42">Gonads</tissue>
    </source>
</reference>
<evidence type="ECO:0000313" key="42">
    <source>
        <dbReference type="RefSeq" id="XP_030763211.1"/>
    </source>
</evidence>
<name>A0A6J2YIW4_SITOR</name>
<dbReference type="PROSITE" id="PS00600">
    <property type="entry name" value="AA_TRANSFER_CLASS_3"/>
    <property type="match status" value="1"/>
</dbReference>
<dbReference type="Gene3D" id="3.40.640.10">
    <property type="entry name" value="Type I PLP-dependent aspartate aminotransferase-like (Major domain)"/>
    <property type="match status" value="1"/>
</dbReference>
<evidence type="ECO:0000256" key="23">
    <source>
        <dbReference type="ARBA" id="ARBA00043758"/>
    </source>
</evidence>
<dbReference type="PANTHER" id="PTHR45688:SF3">
    <property type="entry name" value="ALANINE--GLYOXYLATE AMINOTRANSFERASE 2, MITOCHONDRIAL"/>
    <property type="match status" value="1"/>
</dbReference>
<comment type="function">
    <text evidence="38">Multifunctional aminotransferase with a broad substrate specificity. Catalyzes the conversion of glyoxylate to glycine using alanine as the amino donor. Catalyzes metabolism of not L- but the D-isomer of D-beta-aminoisobutyric acid to generate 2-methyl-3-oxopropanoate and alanine. Catalyzes the transfer of the amino group from beta-alanine to pyruvate to yield L-alanine and 3-oxopropanoate. Can metabolize NG-monomethyl-L-arginine (NMMA), asymmetric NG,NG-dimethyl-L-arginine (ADMA) and symmetric NG,N'G-dimethyl-L-arginine (SDMA). ADMA is a potent inhibitor of nitric-oxide (NO) synthase, and this activity provides mechanism through which the kidney regulates blood pressure.</text>
</comment>
<evidence type="ECO:0000256" key="39">
    <source>
        <dbReference type="RuleBase" id="RU003560"/>
    </source>
</evidence>
<dbReference type="EC" id="2.6.1.40" evidence="12"/>
<keyword evidence="7" id="KW-0808">Transferase</keyword>
<evidence type="ECO:0000256" key="11">
    <source>
        <dbReference type="ARBA" id="ARBA00033660"/>
    </source>
</evidence>
<comment type="catalytic activity">
    <reaction evidence="34">
        <text>N(omega),N(omega)-dimethyl-L-arginine + 2-oxobutanoate = 5-(3,3-dimethylguanidino)-2-oxopentanoate + (2S)-2-aminobutanoate</text>
        <dbReference type="Rhea" id="RHEA:77351"/>
        <dbReference type="ChEBI" id="CHEBI:16763"/>
        <dbReference type="ChEBI" id="CHEBI:58326"/>
        <dbReference type="ChEBI" id="CHEBI:74359"/>
        <dbReference type="ChEBI" id="CHEBI:197301"/>
    </reaction>
</comment>
<dbReference type="GO" id="GO:0047305">
    <property type="term" value="F:(R)-3-amino-2-methylpropionate-pyruvate transaminase activity"/>
    <property type="evidence" value="ECO:0007669"/>
    <property type="project" value="UniProtKB-EC"/>
</dbReference>
<comment type="catalytic activity">
    <reaction evidence="20">
        <text>(R)-3-amino-2-methylpropanoate + pyruvate = 2-methyl-3-oxopropanoate + L-alanine</text>
        <dbReference type="Rhea" id="RHEA:18393"/>
        <dbReference type="ChEBI" id="CHEBI:15361"/>
        <dbReference type="ChEBI" id="CHEBI:57700"/>
        <dbReference type="ChEBI" id="CHEBI:57731"/>
        <dbReference type="ChEBI" id="CHEBI:57972"/>
        <dbReference type="EC" id="2.6.1.40"/>
    </reaction>
    <physiologicalReaction direction="left-to-right" evidence="20">
        <dbReference type="Rhea" id="RHEA:18394"/>
    </physiologicalReaction>
</comment>